<keyword evidence="2" id="KW-1185">Reference proteome</keyword>
<organism evidence="1 2">
    <name type="scientific">Hibiscus sabdariffa</name>
    <name type="common">roselle</name>
    <dbReference type="NCBI Taxonomy" id="183260"/>
    <lineage>
        <taxon>Eukaryota</taxon>
        <taxon>Viridiplantae</taxon>
        <taxon>Streptophyta</taxon>
        <taxon>Embryophyta</taxon>
        <taxon>Tracheophyta</taxon>
        <taxon>Spermatophyta</taxon>
        <taxon>Magnoliopsida</taxon>
        <taxon>eudicotyledons</taxon>
        <taxon>Gunneridae</taxon>
        <taxon>Pentapetalae</taxon>
        <taxon>rosids</taxon>
        <taxon>malvids</taxon>
        <taxon>Malvales</taxon>
        <taxon>Malvaceae</taxon>
        <taxon>Malvoideae</taxon>
        <taxon>Hibiscus</taxon>
    </lineage>
</organism>
<protein>
    <submittedName>
        <fullName evidence="1">Uncharacterized protein</fullName>
    </submittedName>
</protein>
<accession>A0ABR1ZCM1</accession>
<reference evidence="1 2" key="1">
    <citation type="journal article" date="2024" name="G3 (Bethesda)">
        <title>Genome assembly of Hibiscus sabdariffa L. provides insights into metabolisms of medicinal natural products.</title>
        <authorList>
            <person name="Kim T."/>
        </authorList>
    </citation>
    <scope>NUCLEOTIDE SEQUENCE [LARGE SCALE GENOMIC DNA]</scope>
    <source>
        <strain evidence="1">TK-2024</strain>
        <tissue evidence="1">Old leaves</tissue>
    </source>
</reference>
<evidence type="ECO:0000313" key="2">
    <source>
        <dbReference type="Proteomes" id="UP001396334"/>
    </source>
</evidence>
<dbReference type="EMBL" id="JBBPBN010001537">
    <property type="protein sequence ID" value="KAK8478013.1"/>
    <property type="molecule type" value="Genomic_DNA"/>
</dbReference>
<proteinExistence type="predicted"/>
<sequence>MEVIDQVYLAANNAAGWLFRDHTRTLPASPGSRIVLTVSDGSESWQFECKSLGDNMYYMTGREWTRFLVGARIHDRVTLYSKQDGENFHRLEVMRRA</sequence>
<dbReference type="Proteomes" id="UP001396334">
    <property type="component" value="Unassembled WGS sequence"/>
</dbReference>
<evidence type="ECO:0000313" key="1">
    <source>
        <dbReference type="EMBL" id="KAK8478013.1"/>
    </source>
</evidence>
<comment type="caution">
    <text evidence="1">The sequence shown here is derived from an EMBL/GenBank/DDBJ whole genome shotgun (WGS) entry which is preliminary data.</text>
</comment>
<gene>
    <name evidence="1" type="ORF">V6N11_037824</name>
</gene>
<name>A0ABR1ZCM1_9ROSI</name>